<protein>
    <submittedName>
        <fullName evidence="2">Uncharacterized protein</fullName>
    </submittedName>
</protein>
<feature type="region of interest" description="Disordered" evidence="1">
    <location>
        <begin position="758"/>
        <end position="805"/>
    </location>
</feature>
<name>A0A813G8S7_POLGL</name>
<feature type="region of interest" description="Disordered" evidence="1">
    <location>
        <begin position="711"/>
        <end position="731"/>
    </location>
</feature>
<gene>
    <name evidence="2" type="ORF">PGLA1383_LOCUS38860</name>
</gene>
<dbReference type="EMBL" id="CAJNNV010027713">
    <property type="protein sequence ID" value="CAE8621340.1"/>
    <property type="molecule type" value="Genomic_DNA"/>
</dbReference>
<keyword evidence="3" id="KW-1185">Reference proteome</keyword>
<accession>A0A813G8S7</accession>
<evidence type="ECO:0000313" key="2">
    <source>
        <dbReference type="EMBL" id="CAE8621340.1"/>
    </source>
</evidence>
<comment type="caution">
    <text evidence="2">The sequence shown here is derived from an EMBL/GenBank/DDBJ whole genome shotgun (WGS) entry which is preliminary data.</text>
</comment>
<organism evidence="2 3">
    <name type="scientific">Polarella glacialis</name>
    <name type="common">Dinoflagellate</name>
    <dbReference type="NCBI Taxonomy" id="89957"/>
    <lineage>
        <taxon>Eukaryota</taxon>
        <taxon>Sar</taxon>
        <taxon>Alveolata</taxon>
        <taxon>Dinophyceae</taxon>
        <taxon>Suessiales</taxon>
        <taxon>Suessiaceae</taxon>
        <taxon>Polarella</taxon>
    </lineage>
</organism>
<sequence>MVYEVPLLQSELECMTALDLSDDAEYLAIACEDALLIVVPLMELMCLHTPSGTLLETLLVQRERKRLHLFGREKGLEDPVKGALSSVANAWTAMGLSAGEMITDLFGGTASGQAASSPVRFHVPSVRQDGDIVTSMTWWTRECIEAGTSESEKEKRSEDDDCCSPGSQRHYLILGSLSGRLVIMDVLHQNEVRIFSLAPIVWLQRCQSHCQEWLLIETTADPKHWKLLLAAIIERPAPRRPSSWGTDAHSVESEQLSRRPVVWSITDGLALPTASSEHFELEPLNGLPPLYQLLVLRRGRGGDGQSSGHSDAVEDSDMKGGKGRRTPMSEVLGMLVDDQTLVTSEEQKQMPLCLMLSLPSFPEEPLARIDLPLAAAPPGAPGRRRLADLALILGGGLVLSIVHVAGDNKARASPGSDQSSRIILTTAKPCPFAAGAANRTESGNIVVQEFSVPGRAVGAVAGYASWPGGAGTNCDFLAGTRSARTSRERGQPAAAAGWAPVEDTAFGLDRGWTTLAVVWTPTQIFVLTASAESICETLQLASISALAPMHGPKPMQLERTSPDHQPLHTTETAPALSDPELKAAGDPGKSAPRADPAPGEQFEAALPLLCWAFDVDIDALMLDAGRRALFGRWDETGEQAVRSALQLWARRSSRVVPLHLLVECFSELAQHVEVVCSLAPAILQVLMPHWPRIASEMNALRFEDLSVHRETKVPSTGGVAAPSDVERSKPTPDAMTALMVSEGKHPQKNAVLADMDASSLKTDSPPHHIRASGELEDDPASPSGPPSPSPSQEDTDDDSTDAQNHVGPSAVAWFLSLAVMLLVVLNPKVSKSGSNEYKRGERNAQPSKGISGISGSAVEWQAWVSKQVSLLLSGAKGKPPNSFAQLADGVQHDFDVWWSQQLQEARTATAWCNILAPALVDADSLAGRGMLCKTLVNAESDQPSPKAVVAQGTQDVLQESVSVQGWTARLLLLCINHQQWAFTAGDGDGDGPKGVTSLALWTMRNQPASSGLVSVCTLISMMMRGLLLTVSRSSDGSIEPCCFELPASPDLGLAAAFSILTVFTTEAEQDKATEVSYRVLWSVLRAVLGHAQAQTGHKDEQKSPLSLTGTMMGLSVSSTSELSPFLSVEHQILDSPVFTTSGVSVDRQGFGKRDLSYRQPVEPSLFAGEPVSLSPVACADMEHCRSESDQLWAPWAQLLNGLNKFLDSRGRCVECATSWSWEEDVDICSSLCATDPLLVDSLSLPDASAISATGVSILLALEEHLMQKSDLVSSKWPSVAAARLPEGMGEHEPAKSQNTQRHAVWELAEKVAIFEDVRTDTGERLSKAAWWPGLRSQCPAATSSLVLAVIATEHPWIWELPWTGRFRLHLVHALFAVKEAALASKSV</sequence>
<evidence type="ECO:0000256" key="1">
    <source>
        <dbReference type="SAM" id="MobiDB-lite"/>
    </source>
</evidence>
<reference evidence="2" key="1">
    <citation type="submission" date="2021-02" db="EMBL/GenBank/DDBJ databases">
        <authorList>
            <person name="Dougan E. K."/>
            <person name="Rhodes N."/>
            <person name="Thang M."/>
            <person name="Chan C."/>
        </authorList>
    </citation>
    <scope>NUCLEOTIDE SEQUENCE</scope>
</reference>
<feature type="region of interest" description="Disordered" evidence="1">
    <location>
        <begin position="301"/>
        <end position="327"/>
    </location>
</feature>
<proteinExistence type="predicted"/>
<evidence type="ECO:0000313" key="3">
    <source>
        <dbReference type="Proteomes" id="UP000654075"/>
    </source>
</evidence>
<dbReference type="Proteomes" id="UP000654075">
    <property type="component" value="Unassembled WGS sequence"/>
</dbReference>
<dbReference type="OrthoDB" id="436096at2759"/>
<feature type="region of interest" description="Disordered" evidence="1">
    <location>
        <begin position="551"/>
        <end position="597"/>
    </location>
</feature>